<protein>
    <submittedName>
        <fullName evidence="1">Uncharacterized protein</fullName>
    </submittedName>
</protein>
<dbReference type="PANTHER" id="PTHR47510:SF3">
    <property type="entry name" value="ENDO_EXONUCLEASE_PHOSPHATASE DOMAIN-CONTAINING PROTEIN"/>
    <property type="match status" value="1"/>
</dbReference>
<gene>
    <name evidence="1" type="ORF">EEDITHA_LOCUS16968</name>
</gene>
<evidence type="ECO:0000313" key="1">
    <source>
        <dbReference type="EMBL" id="CAH2102321.1"/>
    </source>
</evidence>
<accession>A0AAU9UWN8</accession>
<dbReference type="AlphaFoldDB" id="A0AAU9UWN8"/>
<comment type="caution">
    <text evidence="1">The sequence shown here is derived from an EMBL/GenBank/DDBJ whole genome shotgun (WGS) entry which is preliminary data.</text>
</comment>
<sequence>MRGGGVSMFVNNNLKHDVTEEKCLNYNHYLWIHVENYKLDVGVVYRKPDQGDVNSFLETLSQQLNNRKRALIFGDFNINLLTKNRATVIYKEVIQESGYEILNKIDEKYCTRETATTKSIIDHVCSNIKQNKFHVAIIETPMSDHKQIYIEMKRYHQEPLQKVSYQAVDYNLLYNTISQYQFSNFEHAYSILEEKLVNCIKYSKITKYKILNPPRKNWINNTIISHINNRNKLWNEHKRNPDDTNKKDLFINKRNEVTDYIQKTKSKYYFKAFIDCKNQPTKMWELINSLSQNKLKGNNTPKKIQMQNGQTTDDENEICECFNNFFSVYSPNTKLKSEVKTSAFLSRLQNTSDSSNIKIDMDAIITYLKKLNRSKVAGSDYLSPTFLIMCANKLAVPLRLIFNMSLNTGIFPEKWKLAKVDLIHKSDTG</sequence>
<dbReference type="EMBL" id="CAKOGL010000025">
    <property type="protein sequence ID" value="CAH2102321.1"/>
    <property type="molecule type" value="Genomic_DNA"/>
</dbReference>
<organism evidence="1 2">
    <name type="scientific">Euphydryas editha</name>
    <name type="common">Edith's checkerspot</name>
    <dbReference type="NCBI Taxonomy" id="104508"/>
    <lineage>
        <taxon>Eukaryota</taxon>
        <taxon>Metazoa</taxon>
        <taxon>Ecdysozoa</taxon>
        <taxon>Arthropoda</taxon>
        <taxon>Hexapoda</taxon>
        <taxon>Insecta</taxon>
        <taxon>Pterygota</taxon>
        <taxon>Neoptera</taxon>
        <taxon>Endopterygota</taxon>
        <taxon>Lepidoptera</taxon>
        <taxon>Glossata</taxon>
        <taxon>Ditrysia</taxon>
        <taxon>Papilionoidea</taxon>
        <taxon>Nymphalidae</taxon>
        <taxon>Nymphalinae</taxon>
        <taxon>Euphydryas</taxon>
    </lineage>
</organism>
<name>A0AAU9UWN8_EUPED</name>
<dbReference type="PANTHER" id="PTHR47510">
    <property type="entry name" value="REVERSE TRANSCRIPTASE DOMAIN-CONTAINING PROTEIN"/>
    <property type="match status" value="1"/>
</dbReference>
<proteinExistence type="predicted"/>
<dbReference type="Proteomes" id="UP001153954">
    <property type="component" value="Unassembled WGS sequence"/>
</dbReference>
<reference evidence="1" key="1">
    <citation type="submission" date="2022-03" db="EMBL/GenBank/DDBJ databases">
        <authorList>
            <person name="Tunstrom K."/>
        </authorList>
    </citation>
    <scope>NUCLEOTIDE SEQUENCE</scope>
</reference>
<dbReference type="Gene3D" id="3.60.10.10">
    <property type="entry name" value="Endonuclease/exonuclease/phosphatase"/>
    <property type="match status" value="1"/>
</dbReference>
<dbReference type="InterPro" id="IPR036691">
    <property type="entry name" value="Endo/exonu/phosph_ase_sf"/>
</dbReference>
<evidence type="ECO:0000313" key="2">
    <source>
        <dbReference type="Proteomes" id="UP001153954"/>
    </source>
</evidence>
<keyword evidence="2" id="KW-1185">Reference proteome</keyword>
<dbReference type="SUPFAM" id="SSF56219">
    <property type="entry name" value="DNase I-like"/>
    <property type="match status" value="1"/>
</dbReference>